<reference evidence="5 6" key="2">
    <citation type="submission" date="2011-10" db="EMBL/GenBank/DDBJ databases">
        <title>The Genome Sequence of Actinomyces viscosus C505.</title>
        <authorList>
            <consortium name="The Broad Institute Genome Sequencing Platform"/>
            <consortium name="The Broad Institute Genome Sequencing Center for Infectious Disease"/>
            <person name="Earl A."/>
            <person name="Ward D."/>
            <person name="Feldgarden M."/>
            <person name="Gevers D."/>
            <person name="Sibley C.D."/>
            <person name="Field T.R."/>
            <person name="Grinwis M."/>
            <person name="Eshaghurshan C.S."/>
            <person name="Surette M.G."/>
            <person name="Young S.K."/>
            <person name="Zeng Q."/>
            <person name="Gargeya S."/>
            <person name="Fitzgerald M."/>
            <person name="Haas B."/>
            <person name="Abouelleil A."/>
            <person name="Alvarado L."/>
            <person name="Arachchi H.M."/>
            <person name="Berlin A."/>
            <person name="Brown A."/>
            <person name="Chapman S.B."/>
            <person name="Chen Z."/>
            <person name="Dunbar C."/>
            <person name="Freedman E."/>
            <person name="Gearin G."/>
            <person name="Goldberg J."/>
            <person name="Griggs A."/>
            <person name="Gujja S."/>
            <person name="Heiman D."/>
            <person name="Howarth C."/>
            <person name="Larson L."/>
            <person name="Lui A."/>
            <person name="MacDonald P.J.P."/>
            <person name="Montmayeur A."/>
            <person name="Murphy C."/>
            <person name="Neiman D."/>
            <person name="Pearson M."/>
            <person name="Priest M."/>
            <person name="Roberts A."/>
            <person name="Saif S."/>
            <person name="Shea T."/>
            <person name="Shenoy N."/>
            <person name="Sisk P."/>
            <person name="Stolte C."/>
            <person name="Sykes S."/>
            <person name="Wortman J."/>
            <person name="Nusbaum C."/>
            <person name="Birren B."/>
        </authorList>
    </citation>
    <scope>NUCLEOTIDE SEQUENCE [LARGE SCALE GENOMIC DNA]</scope>
    <source>
        <strain evidence="5 6">C505</strain>
    </source>
</reference>
<accession>F2UUZ9</accession>
<dbReference type="PANTHER" id="PTHR33392:SF6">
    <property type="entry name" value="POLYISOPRENYL-TEICHOIC ACID--PEPTIDOGLYCAN TEICHOIC ACID TRANSFERASE TAGU"/>
    <property type="match status" value="1"/>
</dbReference>
<dbReference type="Pfam" id="PF03816">
    <property type="entry name" value="LytR_cpsA_psr"/>
    <property type="match status" value="1"/>
</dbReference>
<feature type="region of interest" description="Disordered" evidence="2">
    <location>
        <begin position="1"/>
        <end position="90"/>
    </location>
</feature>
<evidence type="ECO:0000256" key="3">
    <source>
        <dbReference type="SAM" id="Phobius"/>
    </source>
</evidence>
<feature type="domain" description="Cell envelope-related transcriptional attenuator" evidence="4">
    <location>
        <begin position="174"/>
        <end position="290"/>
    </location>
</feature>
<name>F2UUZ9_ACTVI</name>
<dbReference type="InterPro" id="IPR004474">
    <property type="entry name" value="LytR_CpsA_psr"/>
</dbReference>
<evidence type="ECO:0000313" key="5">
    <source>
        <dbReference type="EMBL" id="EGE38902.1"/>
    </source>
</evidence>
<protein>
    <recommendedName>
        <fullName evidence="4">Cell envelope-related transcriptional attenuator domain-containing protein</fullName>
    </recommendedName>
</protein>
<dbReference type="InterPro" id="IPR050922">
    <property type="entry name" value="LytR/CpsA/Psr_CW_biosynth"/>
</dbReference>
<evidence type="ECO:0000313" key="6">
    <source>
        <dbReference type="Proteomes" id="UP000004668"/>
    </source>
</evidence>
<feature type="transmembrane region" description="Helical" evidence="3">
    <location>
        <begin position="98"/>
        <end position="121"/>
    </location>
</feature>
<reference evidence="6" key="1">
    <citation type="submission" date="2010-02" db="EMBL/GenBank/DDBJ databases">
        <title>The Genome Sequence of Prevotella oris strain C735.</title>
        <authorList>
            <consortium name="The Broad Institute Genome Sequencing Platform"/>
            <person name="Ward D."/>
            <person name="Feldgarden M."/>
            <person name="Earl A."/>
            <person name="Young S.K."/>
            <person name="Zeng Q."/>
            <person name="Koehrsen M."/>
            <person name="Alvarado L."/>
            <person name="Berlin A."/>
            <person name="Bochicchio J."/>
            <person name="Borenstein D."/>
            <person name="Chapman S.B."/>
            <person name="Chen Z."/>
            <person name="Engels R."/>
            <person name="Freedman E."/>
            <person name="Gellesch M."/>
            <person name="Goldberg J."/>
            <person name="Griggs A."/>
            <person name="Gujja S."/>
            <person name="Heilman E."/>
            <person name="Heiman D."/>
            <person name="Hepburn T."/>
            <person name="Howarth C."/>
            <person name="Jen D."/>
            <person name="Larson L."/>
            <person name="Mehta T."/>
            <person name="Park D."/>
            <person name="Pearson M."/>
            <person name="Roberts A."/>
            <person name="Saif S."/>
            <person name="Shea T."/>
            <person name="Shenoy N."/>
            <person name="Sisk P."/>
            <person name="Stolte C."/>
            <person name="Sykes S."/>
            <person name="Thomson T."/>
            <person name="Walk T."/>
            <person name="White J."/>
            <person name="Yandava C."/>
            <person name="Sibley C.D."/>
            <person name="Field T.R."/>
            <person name="Grinwis M."/>
            <person name="Eshaghurshan C.S."/>
            <person name="Surette M.G."/>
            <person name="Haas B."/>
            <person name="Nusbaum C."/>
            <person name="Birren B."/>
        </authorList>
    </citation>
    <scope>NUCLEOTIDE SEQUENCE [LARGE SCALE GENOMIC DNA]</scope>
    <source>
        <strain evidence="6">C505</strain>
    </source>
</reference>
<dbReference type="PANTHER" id="PTHR33392">
    <property type="entry name" value="POLYISOPRENYL-TEICHOIC ACID--PEPTIDOGLYCAN TEICHOIC ACID TRANSFERASE TAGU"/>
    <property type="match status" value="1"/>
</dbReference>
<evidence type="ECO:0000259" key="4">
    <source>
        <dbReference type="Pfam" id="PF03816"/>
    </source>
</evidence>
<dbReference type="NCBIfam" id="TIGR00350">
    <property type="entry name" value="lytR_cpsA_psr"/>
    <property type="match status" value="1"/>
</dbReference>
<dbReference type="eggNOG" id="COG1316">
    <property type="taxonomic scope" value="Bacteria"/>
</dbReference>
<keyword evidence="3" id="KW-0472">Membrane</keyword>
<sequence length="413" mass="43423">MGTPSRRGDSTARAVSPAVSFHPATTTRRAHPSLTAPHRPEADTETMESTSHDEHSAAPSEASEATGDPADTSSPLPQRRRRSRGGTDVKRWSRRRKIVVGLSAAVMTTALALGADVAVLVHRPARVDIAMPSTSSPTAGETWLILGTDSRATVPGDQSRYGTTQEVEGSRADVIALVRPSQDGLTVINLPRDLTINSKGMELDRLATTYVPGPQNTINALCTGLGIPTTHLVTIDMAQFATIIDSLGGVEVDIPEPVRDAYTGLNLTSAGHHRLSGIDALALVRSRHPEILRDGSWVAMSQADGAQRRSQSTATVMQAVLSTIGQRASNPISLHQLAHTVAGNITLDSGTGLADLVSLGRSASKAGRAGTTTVIDLPTGPRDESIIVSPNQESRDLLAGYGYTPKTCRPAGA</sequence>
<keyword evidence="3" id="KW-1133">Transmembrane helix</keyword>
<keyword evidence="3" id="KW-0812">Transmembrane</keyword>
<dbReference type="HOGENOM" id="CLU_065951_0_0_11"/>
<dbReference type="EMBL" id="ACRE02000016">
    <property type="protein sequence ID" value="EGE38902.1"/>
    <property type="molecule type" value="Genomic_DNA"/>
</dbReference>
<evidence type="ECO:0000256" key="2">
    <source>
        <dbReference type="SAM" id="MobiDB-lite"/>
    </source>
</evidence>
<comment type="similarity">
    <text evidence="1">Belongs to the LytR/CpsA/Psr (LCP) family.</text>
</comment>
<comment type="caution">
    <text evidence="5">The sequence shown here is derived from an EMBL/GenBank/DDBJ whole genome shotgun (WGS) entry which is preliminary data.</text>
</comment>
<proteinExistence type="inferred from homology"/>
<dbReference type="AlphaFoldDB" id="F2UUZ9"/>
<feature type="compositionally biased region" description="Basic and acidic residues" evidence="2">
    <location>
        <begin position="1"/>
        <end position="10"/>
    </location>
</feature>
<gene>
    <name evidence="5" type="ORF">HMPREF0059_00249</name>
</gene>
<dbReference type="Proteomes" id="UP000004668">
    <property type="component" value="Unassembled WGS sequence"/>
</dbReference>
<dbReference type="Gene3D" id="3.40.630.190">
    <property type="entry name" value="LCP protein"/>
    <property type="match status" value="1"/>
</dbReference>
<organism evidence="5 6">
    <name type="scientific">Actinomyces viscosus C505</name>
    <dbReference type="NCBI Taxonomy" id="562973"/>
    <lineage>
        <taxon>Bacteria</taxon>
        <taxon>Bacillati</taxon>
        <taxon>Actinomycetota</taxon>
        <taxon>Actinomycetes</taxon>
        <taxon>Actinomycetales</taxon>
        <taxon>Actinomycetaceae</taxon>
        <taxon>Actinomyces</taxon>
    </lineage>
</organism>
<evidence type="ECO:0000256" key="1">
    <source>
        <dbReference type="ARBA" id="ARBA00006068"/>
    </source>
</evidence>